<dbReference type="PANTHER" id="PTHR43160:SF4">
    <property type="entry name" value="ACONITATE HYDRATASE B"/>
    <property type="match status" value="1"/>
</dbReference>
<dbReference type="GO" id="GO:0019629">
    <property type="term" value="P:propionate catabolic process, 2-methylcitrate cycle"/>
    <property type="evidence" value="ECO:0007669"/>
    <property type="project" value="TreeGrafter"/>
</dbReference>
<gene>
    <name evidence="2" type="ORF">F8C76_18465</name>
</gene>
<protein>
    <submittedName>
        <fullName evidence="2">Aconitate hydratase B</fullName>
    </submittedName>
</protein>
<dbReference type="Proteomes" id="UP000429785">
    <property type="component" value="Unassembled WGS sequence"/>
</dbReference>
<feature type="non-terminal residue" evidence="2">
    <location>
        <position position="105"/>
    </location>
</feature>
<reference evidence="2 3" key="1">
    <citation type="submission" date="2019-10" db="EMBL/GenBank/DDBJ databases">
        <title>Muricauda olearia CL-SS4 JCM15563 genome.</title>
        <authorList>
            <person name="Liu L."/>
        </authorList>
    </citation>
    <scope>NUCLEOTIDE SEQUENCE [LARGE SCALE GENOMIC DNA]</scope>
    <source>
        <strain evidence="2 3">CL-SS4</strain>
    </source>
</reference>
<name>A0A6I1E2W5_9FLAO</name>
<evidence type="ECO:0000313" key="2">
    <source>
        <dbReference type="EMBL" id="KAB7520276.1"/>
    </source>
</evidence>
<dbReference type="EMBL" id="WELG01000204">
    <property type="protein sequence ID" value="KAB7520276.1"/>
    <property type="molecule type" value="Genomic_DNA"/>
</dbReference>
<dbReference type="InterPro" id="IPR050926">
    <property type="entry name" value="Aconitase/IPM_isomerase"/>
</dbReference>
<dbReference type="GO" id="GO:0005829">
    <property type="term" value="C:cytosol"/>
    <property type="evidence" value="ECO:0007669"/>
    <property type="project" value="TreeGrafter"/>
</dbReference>
<evidence type="ECO:0000313" key="3">
    <source>
        <dbReference type="Proteomes" id="UP000429785"/>
    </source>
</evidence>
<dbReference type="Gene3D" id="3.30.499.10">
    <property type="entry name" value="Aconitase, domain 3"/>
    <property type="match status" value="1"/>
</dbReference>
<feature type="non-terminal residue" evidence="2">
    <location>
        <position position="1"/>
    </location>
</feature>
<evidence type="ECO:0000256" key="1">
    <source>
        <dbReference type="ARBA" id="ARBA00023004"/>
    </source>
</evidence>
<dbReference type="GO" id="GO:0047456">
    <property type="term" value="F:2-methylisocitrate dehydratase activity"/>
    <property type="evidence" value="ECO:0007669"/>
    <property type="project" value="TreeGrafter"/>
</dbReference>
<dbReference type="GO" id="GO:0003994">
    <property type="term" value="F:aconitate hydratase activity"/>
    <property type="evidence" value="ECO:0007669"/>
    <property type="project" value="TreeGrafter"/>
</dbReference>
<sequence>CGVKGILPGTYCEPKVTTVGSQDTTGAMTRDEVKELASLKFDAPFVLQSFCHTAAYPKPSDVSLHATLPGFITQRGGVALHPGDGVIHTWLNRMGLPDTLGTGGD</sequence>
<accession>A0A6I1E2W5</accession>
<keyword evidence="1" id="KW-0408">Iron</keyword>
<dbReference type="SUPFAM" id="SSF53732">
    <property type="entry name" value="Aconitase iron-sulfur domain"/>
    <property type="match status" value="1"/>
</dbReference>
<proteinExistence type="predicted"/>
<dbReference type="GO" id="GO:0051539">
    <property type="term" value="F:4 iron, 4 sulfur cluster binding"/>
    <property type="evidence" value="ECO:0007669"/>
    <property type="project" value="TreeGrafter"/>
</dbReference>
<comment type="caution">
    <text evidence="2">The sequence shown here is derived from an EMBL/GenBank/DDBJ whole genome shotgun (WGS) entry which is preliminary data.</text>
</comment>
<dbReference type="PANTHER" id="PTHR43160">
    <property type="entry name" value="ACONITATE HYDRATASE B"/>
    <property type="match status" value="1"/>
</dbReference>
<dbReference type="AlphaFoldDB" id="A0A6I1E2W5"/>
<dbReference type="InterPro" id="IPR015931">
    <property type="entry name" value="Acnase/IPM_dHydase_lsu_aba_1/3"/>
</dbReference>
<dbReference type="InterPro" id="IPR036008">
    <property type="entry name" value="Aconitase_4Fe-4S_dom"/>
</dbReference>
<dbReference type="GO" id="GO:0006099">
    <property type="term" value="P:tricarboxylic acid cycle"/>
    <property type="evidence" value="ECO:0007669"/>
    <property type="project" value="TreeGrafter"/>
</dbReference>
<organism evidence="2 3">
    <name type="scientific">Flagellimonas olearia</name>
    <dbReference type="NCBI Taxonomy" id="552546"/>
    <lineage>
        <taxon>Bacteria</taxon>
        <taxon>Pseudomonadati</taxon>
        <taxon>Bacteroidota</taxon>
        <taxon>Flavobacteriia</taxon>
        <taxon>Flavobacteriales</taxon>
        <taxon>Flavobacteriaceae</taxon>
        <taxon>Flagellimonas</taxon>
    </lineage>
</organism>